<dbReference type="KEGG" id="pphr:APZ00_00705"/>
<evidence type="ECO:0000313" key="2">
    <source>
        <dbReference type="Proteomes" id="UP000064921"/>
    </source>
</evidence>
<dbReference type="EMBL" id="CP013068">
    <property type="protein sequence ID" value="ALV25779.1"/>
    <property type="molecule type" value="Genomic_DNA"/>
</dbReference>
<name>A0A0U3PA57_9HYPH</name>
<evidence type="ECO:0000313" key="1">
    <source>
        <dbReference type="EMBL" id="ALV25779.1"/>
    </source>
</evidence>
<accession>A0A0U3PA57</accession>
<dbReference type="eggNOG" id="ENOG5032HB8">
    <property type="taxonomic scope" value="Bacteria"/>
</dbReference>
<proteinExistence type="predicted"/>
<dbReference type="STRING" id="121719.APZ00_00705"/>
<dbReference type="Proteomes" id="UP000064921">
    <property type="component" value="Chromosome"/>
</dbReference>
<gene>
    <name evidence="1" type="ORF">APZ00_00705</name>
</gene>
<organism evidence="1 2">
    <name type="scientific">Pannonibacter phragmitetus</name>
    <dbReference type="NCBI Taxonomy" id="121719"/>
    <lineage>
        <taxon>Bacteria</taxon>
        <taxon>Pseudomonadati</taxon>
        <taxon>Pseudomonadota</taxon>
        <taxon>Alphaproteobacteria</taxon>
        <taxon>Hyphomicrobiales</taxon>
        <taxon>Stappiaceae</taxon>
        <taxon>Pannonibacter</taxon>
    </lineage>
</organism>
<reference evidence="1 2" key="1">
    <citation type="submission" date="2015-10" db="EMBL/GenBank/DDBJ databases">
        <title>The world's first case of liver abscess caused by Pannonibacter phragmitetus.</title>
        <authorList>
            <person name="Ming D."/>
            <person name="Wang M."/>
            <person name="Zhou Y."/>
            <person name="Jiang T."/>
            <person name="Hu S."/>
        </authorList>
    </citation>
    <scope>NUCLEOTIDE SEQUENCE [LARGE SCALE GENOMIC DNA]</scope>
    <source>
        <strain evidence="1 2">31801</strain>
    </source>
</reference>
<protein>
    <submittedName>
        <fullName evidence="1">Uncharacterized protein</fullName>
    </submittedName>
</protein>
<sequence length="171" mass="18424">MTQEDPVLGTGDLSAERLVKANINPATGLATDYLNHFNEVVMLLEMLPAMPECAEDVLAWSPADYETHFENSSFSERQLAIEAYHAAPVRLRAHLETLVSGINSAVLNSQDMIRSAVSPSEVAFELAEKATNEIKPLIAMASGVIHGHISAQDVPAHEGSEAQAEIDALFA</sequence>
<dbReference type="RefSeq" id="WP_058897773.1">
    <property type="nucleotide sequence ID" value="NZ_CM011124.1"/>
</dbReference>
<dbReference type="AlphaFoldDB" id="A0A0U3PA57"/>
<keyword evidence="2" id="KW-1185">Reference proteome</keyword>